<keyword evidence="3" id="KW-1003">Cell membrane</keyword>
<evidence type="ECO:0000256" key="4">
    <source>
        <dbReference type="ARBA" id="ARBA00022692"/>
    </source>
</evidence>
<evidence type="ECO:0000313" key="10">
    <source>
        <dbReference type="Proteomes" id="UP000016860"/>
    </source>
</evidence>
<evidence type="ECO:0000256" key="6">
    <source>
        <dbReference type="ARBA" id="ARBA00023136"/>
    </source>
</evidence>
<sequence>MANLNNPFISLRHKNFRYYWFGMCISQIGTWMQNIAQPLLAYKLTDSPFLLGLVGALQFLPVLLFSLFAGVIIDRFPKKKILIITQSASMLITLILAILAFTGEIRYWHLIVMATALGMANTLDMPARQSFVIELVGKEDLMNAIALNSTVFNISRIIGPAIAGILMEYSGVAFCFFANAVSFGAVLISLFFIKPLEIANEAVEKGKTIFQNIGEGLRYILKSEILFSTIIIMAIVGTFAPNFSVLVPVFTSKILHMEEAGFGYLMSFMGVGSLFGAVYVASFSRSGPKRFILRAVPVVVGLLLILIAFTDKFILTGLALAVTGFFFVMFSSSSNSALQLNTENEYRGRVMSIYTLVFAGSTPIGNLFAGAMTQVFNARIGFVSCGAAIVILMIPILILLKGARLFAKQ</sequence>
<feature type="transmembrane region" description="Helical" evidence="7">
    <location>
        <begin position="291"/>
        <end position="308"/>
    </location>
</feature>
<evidence type="ECO:0000256" key="1">
    <source>
        <dbReference type="ARBA" id="ARBA00004651"/>
    </source>
</evidence>
<proteinExistence type="predicted"/>
<feature type="transmembrane region" description="Helical" evidence="7">
    <location>
        <begin position="107"/>
        <end position="123"/>
    </location>
</feature>
<evidence type="ECO:0000256" key="5">
    <source>
        <dbReference type="ARBA" id="ARBA00022989"/>
    </source>
</evidence>
<evidence type="ECO:0000256" key="2">
    <source>
        <dbReference type="ARBA" id="ARBA00022448"/>
    </source>
</evidence>
<name>U4R3C4_9FIRM</name>
<dbReference type="InterPro" id="IPR036259">
    <property type="entry name" value="MFS_trans_sf"/>
</dbReference>
<dbReference type="RefSeq" id="WP_020815355.1">
    <property type="nucleotide sequence ID" value="NZ_ATAY01000030.1"/>
</dbReference>
<feature type="transmembrane region" description="Helical" evidence="7">
    <location>
        <begin position="18"/>
        <end position="36"/>
    </location>
</feature>
<feature type="transmembrane region" description="Helical" evidence="7">
    <location>
        <begin position="81"/>
        <end position="101"/>
    </location>
</feature>
<dbReference type="STRING" id="1330534.L323_09065"/>
<dbReference type="PROSITE" id="PS50850">
    <property type="entry name" value="MFS"/>
    <property type="match status" value="1"/>
</dbReference>
<dbReference type="OrthoDB" id="9775268at2"/>
<dbReference type="Proteomes" id="UP000016860">
    <property type="component" value="Unassembled WGS sequence"/>
</dbReference>
<dbReference type="AlphaFoldDB" id="U4R3C4"/>
<dbReference type="GO" id="GO:0005886">
    <property type="term" value="C:plasma membrane"/>
    <property type="evidence" value="ECO:0007669"/>
    <property type="project" value="UniProtKB-SubCell"/>
</dbReference>
<keyword evidence="4 7" id="KW-0812">Transmembrane</keyword>
<feature type="transmembrane region" description="Helical" evidence="7">
    <location>
        <begin position="314"/>
        <end position="332"/>
    </location>
</feature>
<gene>
    <name evidence="9" type="ORF">L323_09065</name>
</gene>
<protein>
    <submittedName>
        <fullName evidence="9">MFS transporter</fullName>
    </submittedName>
</protein>
<evidence type="ECO:0000259" key="8">
    <source>
        <dbReference type="PROSITE" id="PS50850"/>
    </source>
</evidence>
<feature type="transmembrane region" description="Helical" evidence="7">
    <location>
        <begin position="378"/>
        <end position="400"/>
    </location>
</feature>
<keyword evidence="6 7" id="KW-0472">Membrane</keyword>
<feature type="transmembrane region" description="Helical" evidence="7">
    <location>
        <begin position="262"/>
        <end position="284"/>
    </location>
</feature>
<feature type="transmembrane region" description="Helical" evidence="7">
    <location>
        <begin position="353"/>
        <end position="372"/>
    </location>
</feature>
<dbReference type="PATRIC" id="fig|1330534.3.peg.1802"/>
<accession>U4R3C4</accession>
<evidence type="ECO:0000256" key="7">
    <source>
        <dbReference type="SAM" id="Phobius"/>
    </source>
</evidence>
<dbReference type="EMBL" id="ATAY01000030">
    <property type="protein sequence ID" value="EPR12126.1"/>
    <property type="molecule type" value="Genomic_DNA"/>
</dbReference>
<feature type="transmembrane region" description="Helical" evidence="7">
    <location>
        <begin position="48"/>
        <end position="69"/>
    </location>
</feature>
<dbReference type="Gene3D" id="1.20.1250.20">
    <property type="entry name" value="MFS general substrate transporter like domains"/>
    <property type="match status" value="1"/>
</dbReference>
<keyword evidence="5 7" id="KW-1133">Transmembrane helix</keyword>
<dbReference type="Pfam" id="PF05977">
    <property type="entry name" value="MFS_3"/>
    <property type="match status" value="1"/>
</dbReference>
<feature type="transmembrane region" description="Helical" evidence="7">
    <location>
        <begin position="144"/>
        <end position="165"/>
    </location>
</feature>
<organism evidence="9 10">
    <name type="scientific">Ruminiclostridium papyrosolvens C7</name>
    <dbReference type="NCBI Taxonomy" id="1330534"/>
    <lineage>
        <taxon>Bacteria</taxon>
        <taxon>Bacillati</taxon>
        <taxon>Bacillota</taxon>
        <taxon>Clostridia</taxon>
        <taxon>Eubacteriales</taxon>
        <taxon>Oscillospiraceae</taxon>
        <taxon>Ruminiclostridium</taxon>
    </lineage>
</organism>
<dbReference type="SUPFAM" id="SSF103473">
    <property type="entry name" value="MFS general substrate transporter"/>
    <property type="match status" value="1"/>
</dbReference>
<comment type="subcellular location">
    <subcellularLocation>
        <location evidence="1">Cell membrane</location>
        <topology evidence="1">Multi-pass membrane protein</topology>
    </subcellularLocation>
</comment>
<feature type="transmembrane region" description="Helical" evidence="7">
    <location>
        <begin position="225"/>
        <end position="250"/>
    </location>
</feature>
<dbReference type="PANTHER" id="PTHR23513">
    <property type="entry name" value="INTEGRAL MEMBRANE EFFLUX PROTEIN-RELATED"/>
    <property type="match status" value="1"/>
</dbReference>
<comment type="caution">
    <text evidence="9">The sequence shown here is derived from an EMBL/GenBank/DDBJ whole genome shotgun (WGS) entry which is preliminary data.</text>
</comment>
<feature type="transmembrane region" description="Helical" evidence="7">
    <location>
        <begin position="171"/>
        <end position="193"/>
    </location>
</feature>
<reference evidence="9 10" key="1">
    <citation type="journal article" date="2013" name="Genome Announc.">
        <title>Draft Genome Sequence of the Cellulolytic Bacterium Clostridium papyrosolvens C7 (ATCC 700395).</title>
        <authorList>
            <person name="Zepeda V."/>
            <person name="Dassa B."/>
            <person name="Borovok I."/>
            <person name="Lamed R."/>
            <person name="Bayer E.A."/>
            <person name="Cate J.H."/>
        </authorList>
    </citation>
    <scope>NUCLEOTIDE SEQUENCE [LARGE SCALE GENOMIC DNA]</scope>
    <source>
        <strain evidence="9 10">C7</strain>
    </source>
</reference>
<feature type="domain" description="Major facilitator superfamily (MFS) profile" evidence="8">
    <location>
        <begin position="1"/>
        <end position="404"/>
    </location>
</feature>
<dbReference type="CDD" id="cd06173">
    <property type="entry name" value="MFS_MefA_like"/>
    <property type="match status" value="1"/>
</dbReference>
<evidence type="ECO:0000256" key="3">
    <source>
        <dbReference type="ARBA" id="ARBA00022475"/>
    </source>
</evidence>
<dbReference type="PANTHER" id="PTHR23513:SF11">
    <property type="entry name" value="STAPHYLOFERRIN A TRANSPORTER"/>
    <property type="match status" value="1"/>
</dbReference>
<dbReference type="InterPro" id="IPR020846">
    <property type="entry name" value="MFS_dom"/>
</dbReference>
<dbReference type="InterPro" id="IPR010290">
    <property type="entry name" value="TM_effector"/>
</dbReference>
<evidence type="ECO:0000313" key="9">
    <source>
        <dbReference type="EMBL" id="EPR12126.1"/>
    </source>
</evidence>
<dbReference type="GO" id="GO:0022857">
    <property type="term" value="F:transmembrane transporter activity"/>
    <property type="evidence" value="ECO:0007669"/>
    <property type="project" value="InterPro"/>
</dbReference>
<keyword evidence="2" id="KW-0813">Transport</keyword>